<feature type="transmembrane region" description="Helical" evidence="17">
    <location>
        <begin position="286"/>
        <end position="309"/>
    </location>
</feature>
<dbReference type="GO" id="GO:0007596">
    <property type="term" value="P:blood coagulation"/>
    <property type="evidence" value="ECO:0007669"/>
    <property type="project" value="UniProtKB-KW"/>
</dbReference>
<dbReference type="InParanoid" id="A0A668AVB0"/>
<evidence type="ECO:0000256" key="10">
    <source>
        <dbReference type="ARBA" id="ARBA00023084"/>
    </source>
</evidence>
<evidence type="ECO:0000256" key="5">
    <source>
        <dbReference type="ARBA" id="ARBA00018722"/>
    </source>
</evidence>
<dbReference type="InterPro" id="IPR013783">
    <property type="entry name" value="Ig-like_fold"/>
</dbReference>
<reference evidence="20" key="2">
    <citation type="submission" date="2025-08" db="UniProtKB">
        <authorList>
            <consortium name="Ensembl"/>
        </authorList>
    </citation>
    <scope>IDENTIFICATION</scope>
</reference>
<evidence type="ECO:0000256" key="3">
    <source>
        <dbReference type="ARBA" id="ARBA00009197"/>
    </source>
</evidence>
<evidence type="ECO:0000256" key="2">
    <source>
        <dbReference type="ARBA" id="ARBA00004479"/>
    </source>
</evidence>
<evidence type="ECO:0000256" key="8">
    <source>
        <dbReference type="ARBA" id="ARBA00022729"/>
    </source>
</evidence>
<dbReference type="Ensembl" id="ENSMMDT00005051138.1">
    <property type="protein sequence ID" value="ENSMMDP00005050146.1"/>
    <property type="gene ID" value="ENSMMDG00005022761.1"/>
</dbReference>
<keyword evidence="7" id="KW-0356">Hemostasis</keyword>
<feature type="domain" description="Interferon/interleukin receptor" evidence="19">
    <location>
        <begin position="146"/>
        <end position="236"/>
    </location>
</feature>
<evidence type="ECO:0000256" key="11">
    <source>
        <dbReference type="ARBA" id="ARBA00023136"/>
    </source>
</evidence>
<keyword evidence="15" id="KW-0449">Lipoprotein</keyword>
<evidence type="ECO:0000256" key="13">
    <source>
        <dbReference type="ARBA" id="ARBA00023157"/>
    </source>
</evidence>
<evidence type="ECO:0000256" key="9">
    <source>
        <dbReference type="ARBA" id="ARBA00022989"/>
    </source>
</evidence>
<dbReference type="GO" id="GO:0005886">
    <property type="term" value="C:plasma membrane"/>
    <property type="evidence" value="ECO:0007669"/>
    <property type="project" value="TreeGrafter"/>
</dbReference>
<keyword evidence="11 17" id="KW-0472">Membrane</keyword>
<dbReference type="PANTHER" id="PTHR20859">
    <property type="entry name" value="INTERFERON/INTERLEUKIN RECEPTOR"/>
    <property type="match status" value="1"/>
</dbReference>
<dbReference type="Gene3D" id="2.60.40.10">
    <property type="entry name" value="Immunoglobulins"/>
    <property type="match status" value="2"/>
</dbReference>
<name>A0A668AVB0_9TELE</name>
<dbReference type="Pfam" id="PF01108">
    <property type="entry name" value="Tissue_fac"/>
    <property type="match status" value="1"/>
</dbReference>
<proteinExistence type="inferred from homology"/>
<keyword evidence="12" id="KW-0564">Palmitate</keyword>
<evidence type="ECO:0000259" key="19">
    <source>
        <dbReference type="Pfam" id="PF09294"/>
    </source>
</evidence>
<dbReference type="GeneTree" id="ENSGT00940000171175"/>
<evidence type="ECO:0000256" key="17">
    <source>
        <dbReference type="SAM" id="Phobius"/>
    </source>
</evidence>
<evidence type="ECO:0000259" key="18">
    <source>
        <dbReference type="Pfam" id="PF01108"/>
    </source>
</evidence>
<keyword evidence="13" id="KW-1015">Disulfide bond</keyword>
<accession>A0A668AVB0</accession>
<dbReference type="InterPro" id="IPR050650">
    <property type="entry name" value="Type-II_Cytokine-TF_Rcpt"/>
</dbReference>
<evidence type="ECO:0000256" key="7">
    <source>
        <dbReference type="ARBA" id="ARBA00022696"/>
    </source>
</evidence>
<keyword evidence="8" id="KW-0732">Signal</keyword>
<evidence type="ECO:0000313" key="20">
    <source>
        <dbReference type="Ensembl" id="ENSMMDP00005050146.1"/>
    </source>
</evidence>
<dbReference type="PRINTS" id="PR00346">
    <property type="entry name" value="TISSUEFACTOR"/>
</dbReference>
<dbReference type="InterPro" id="IPR001187">
    <property type="entry name" value="Tissue_factor"/>
</dbReference>
<dbReference type="InterPro" id="IPR003961">
    <property type="entry name" value="FN3_dom"/>
</dbReference>
<evidence type="ECO:0000256" key="16">
    <source>
        <dbReference type="ARBA" id="ARBA00031171"/>
    </source>
</evidence>
<comment type="similarity">
    <text evidence="3">Belongs to the tissue factor family.</text>
</comment>
<evidence type="ECO:0000256" key="1">
    <source>
        <dbReference type="ARBA" id="ARBA00002201"/>
    </source>
</evidence>
<comment type="function">
    <text evidence="1">Initiates blood coagulation by forming a complex with circulating factor VII or VIIa. The [TF:VIIa] complex activates factors IX or X by specific limited proteolysis. TF plays a role in normal hemostasis by initiating the cell-surface assembly and propagation of the coagulation protease cascade.</text>
</comment>
<evidence type="ECO:0000256" key="4">
    <source>
        <dbReference type="ARBA" id="ARBA00011184"/>
    </source>
</evidence>
<dbReference type="InterPro" id="IPR036116">
    <property type="entry name" value="FN3_sf"/>
</dbReference>
<reference evidence="20" key="3">
    <citation type="submission" date="2025-09" db="UniProtKB">
        <authorList>
            <consortium name="Ensembl"/>
        </authorList>
    </citation>
    <scope>IDENTIFICATION</scope>
</reference>
<dbReference type="InterPro" id="IPR015373">
    <property type="entry name" value="Interferon/interleukin_rcp_dom"/>
</dbReference>
<dbReference type="AlphaFoldDB" id="A0A668AVB0"/>
<keyword evidence="10" id="KW-0094">Blood coagulation</keyword>
<feature type="domain" description="Fibronectin type-III" evidence="18">
    <location>
        <begin position="26"/>
        <end position="69"/>
    </location>
</feature>
<protein>
    <recommendedName>
        <fullName evidence="5">Tissue factor</fullName>
    </recommendedName>
    <alternativeName>
        <fullName evidence="16">Coagulation factor III</fullName>
    </alternativeName>
</protein>
<keyword evidence="14" id="KW-0325">Glycoprotein</keyword>
<organism evidence="20 21">
    <name type="scientific">Myripristis murdjan</name>
    <name type="common">pinecone soldierfish</name>
    <dbReference type="NCBI Taxonomy" id="586833"/>
    <lineage>
        <taxon>Eukaryota</taxon>
        <taxon>Metazoa</taxon>
        <taxon>Chordata</taxon>
        <taxon>Craniata</taxon>
        <taxon>Vertebrata</taxon>
        <taxon>Euteleostomi</taxon>
        <taxon>Actinopterygii</taxon>
        <taxon>Neopterygii</taxon>
        <taxon>Teleostei</taxon>
        <taxon>Neoteleostei</taxon>
        <taxon>Acanthomorphata</taxon>
        <taxon>Holocentriformes</taxon>
        <taxon>Holocentridae</taxon>
        <taxon>Myripristis</taxon>
    </lineage>
</organism>
<dbReference type="SUPFAM" id="SSF49265">
    <property type="entry name" value="Fibronectin type III"/>
    <property type="match status" value="2"/>
</dbReference>
<reference evidence="20" key="1">
    <citation type="submission" date="2019-06" db="EMBL/GenBank/DDBJ databases">
        <authorList>
            <consortium name="Wellcome Sanger Institute Data Sharing"/>
        </authorList>
    </citation>
    <scope>NUCLEOTIDE SEQUENCE [LARGE SCALE GENOMIC DNA]</scope>
</reference>
<evidence type="ECO:0000256" key="15">
    <source>
        <dbReference type="ARBA" id="ARBA00023288"/>
    </source>
</evidence>
<evidence type="ECO:0000256" key="14">
    <source>
        <dbReference type="ARBA" id="ARBA00023180"/>
    </source>
</evidence>
<dbReference type="FunFam" id="2.60.40.10:FF:000899">
    <property type="entry name" value="Tissue factor"/>
    <property type="match status" value="1"/>
</dbReference>
<evidence type="ECO:0000313" key="21">
    <source>
        <dbReference type="Proteomes" id="UP000472263"/>
    </source>
</evidence>
<keyword evidence="21" id="KW-1185">Reference proteome</keyword>
<dbReference type="PANTHER" id="PTHR20859:SF22">
    <property type="entry name" value="TISSUE FACTOR"/>
    <property type="match status" value="1"/>
</dbReference>
<dbReference type="GO" id="GO:0004896">
    <property type="term" value="F:cytokine receptor activity"/>
    <property type="evidence" value="ECO:0007669"/>
    <property type="project" value="TreeGrafter"/>
</dbReference>
<comment type="subunit">
    <text evidence="4">Interacts with HSPE; the interaction, inhibited by heparin, promotes the generation of activated factor X and activates coagulation in the presence of activated factor VII.</text>
</comment>
<sequence>DKVGSNFWRSHSRIKVMMLFKSYLCSGKDLVPRAENVTWSSLNFKTILTWDPTPTDYTYTVHFAEYVHTHTPTHTHTQCQHGLQGNVVLTYSADIKSEHDVTDDDDDVDDVEFPHTYSPKFNPYRESQISAVSFKIQAAENGMVTLNISDLITSVRSRQSGKLLTIREVFNKDLKYKIIYHKAGSTGKRENISDYSIAKLSNLDAGDSYCFKVAAFIPSRAKALQLGAWSQEVCSEAERHILHGKYGTHYIYTHHPALIIIVIVTILCCRRSGPVCVCMCVCVCEIHGAGLLFFLFFLMCVSNTGLYFLRKHYFILL</sequence>
<evidence type="ECO:0000256" key="6">
    <source>
        <dbReference type="ARBA" id="ARBA00022692"/>
    </source>
</evidence>
<keyword evidence="6 17" id="KW-0812">Transmembrane</keyword>
<dbReference type="Pfam" id="PF09294">
    <property type="entry name" value="Interfer-bind"/>
    <property type="match status" value="1"/>
</dbReference>
<comment type="subcellular location">
    <subcellularLocation>
        <location evidence="2">Membrane</location>
        <topology evidence="2">Single-pass type I membrane protein</topology>
    </subcellularLocation>
</comment>
<evidence type="ECO:0000256" key="12">
    <source>
        <dbReference type="ARBA" id="ARBA00023139"/>
    </source>
</evidence>
<keyword evidence="9 17" id="KW-1133">Transmembrane helix</keyword>
<dbReference type="Proteomes" id="UP000472263">
    <property type="component" value="Chromosome 17"/>
</dbReference>